<accession>A0AAX6H3W8</accession>
<keyword evidence="2" id="KW-1185">Reference proteome</keyword>
<name>A0AAX6H3W8_IRIPA</name>
<sequence>MVGAATLWRSRSTLPQAFIGLVLTQGKYAPSGFYPYVSIVFEIKEAQKAEHFHAPCCSLPFQLLHIVGVEKNSKCGYIRVVVICNKQYKSLNSVGSVYYGYTLAQSLSFADM</sequence>
<dbReference type="EMBL" id="JANAVB010013597">
    <property type="protein sequence ID" value="KAJ6835145.1"/>
    <property type="molecule type" value="Genomic_DNA"/>
</dbReference>
<gene>
    <name evidence="1" type="ORF">M6B38_124240</name>
</gene>
<organism evidence="1 2">
    <name type="scientific">Iris pallida</name>
    <name type="common">Sweet iris</name>
    <dbReference type="NCBI Taxonomy" id="29817"/>
    <lineage>
        <taxon>Eukaryota</taxon>
        <taxon>Viridiplantae</taxon>
        <taxon>Streptophyta</taxon>
        <taxon>Embryophyta</taxon>
        <taxon>Tracheophyta</taxon>
        <taxon>Spermatophyta</taxon>
        <taxon>Magnoliopsida</taxon>
        <taxon>Liliopsida</taxon>
        <taxon>Asparagales</taxon>
        <taxon>Iridaceae</taxon>
        <taxon>Iridoideae</taxon>
        <taxon>Irideae</taxon>
        <taxon>Iris</taxon>
    </lineage>
</organism>
<dbReference type="InterPro" id="IPR036817">
    <property type="entry name" value="Transthyretin/HIU_hydrolase_sf"/>
</dbReference>
<comment type="caution">
    <text evidence="1">The sequence shown here is derived from an EMBL/GenBank/DDBJ whole genome shotgun (WGS) entry which is preliminary data.</text>
</comment>
<dbReference type="Proteomes" id="UP001140949">
    <property type="component" value="Unassembled WGS sequence"/>
</dbReference>
<evidence type="ECO:0000313" key="1">
    <source>
        <dbReference type="EMBL" id="KAJ6835145.1"/>
    </source>
</evidence>
<reference evidence="1" key="2">
    <citation type="submission" date="2023-04" db="EMBL/GenBank/DDBJ databases">
        <authorList>
            <person name="Bruccoleri R.E."/>
            <person name="Oakeley E.J."/>
            <person name="Faust A.-M."/>
            <person name="Dessus-Babus S."/>
            <person name="Altorfer M."/>
            <person name="Burckhardt D."/>
            <person name="Oertli M."/>
            <person name="Naumann U."/>
            <person name="Petersen F."/>
            <person name="Wong J."/>
        </authorList>
    </citation>
    <scope>NUCLEOTIDE SEQUENCE</scope>
    <source>
        <strain evidence="1">GSM-AAB239-AS_SAM_17_03QT</strain>
        <tissue evidence="1">Leaf</tissue>
    </source>
</reference>
<proteinExistence type="predicted"/>
<evidence type="ECO:0000313" key="2">
    <source>
        <dbReference type="Proteomes" id="UP001140949"/>
    </source>
</evidence>
<dbReference type="Gene3D" id="2.60.40.180">
    <property type="entry name" value="Transthyretin/hydroxyisourate hydrolase domain"/>
    <property type="match status" value="1"/>
</dbReference>
<protein>
    <submittedName>
        <fullName evidence="1">Uric acid degradation bifunctional protein TTL-like</fullName>
    </submittedName>
</protein>
<reference evidence="1" key="1">
    <citation type="journal article" date="2023" name="GigaByte">
        <title>Genome assembly of the bearded iris, Iris pallida Lam.</title>
        <authorList>
            <person name="Bruccoleri R.E."/>
            <person name="Oakeley E.J."/>
            <person name="Faust A.M.E."/>
            <person name="Altorfer M."/>
            <person name="Dessus-Babus S."/>
            <person name="Burckhardt D."/>
            <person name="Oertli M."/>
            <person name="Naumann U."/>
            <person name="Petersen F."/>
            <person name="Wong J."/>
        </authorList>
    </citation>
    <scope>NUCLEOTIDE SEQUENCE</scope>
    <source>
        <strain evidence="1">GSM-AAB239-AS_SAM_17_03QT</strain>
    </source>
</reference>
<dbReference type="AlphaFoldDB" id="A0AAX6H3W8"/>